<gene>
    <name evidence="1" type="ORF">HKK74_12265</name>
</gene>
<reference evidence="1 2" key="1">
    <citation type="submission" date="2020-06" db="EMBL/GenBank/DDBJ databases">
        <title>Actinomadura xiongansis sp. nov., isolated from soil of Baiyangdian.</title>
        <authorList>
            <person name="Zhang X."/>
        </authorList>
    </citation>
    <scope>NUCLEOTIDE SEQUENCE [LARGE SCALE GENOMIC DNA]</scope>
    <source>
        <strain evidence="1 2">HBUM206468</strain>
    </source>
</reference>
<proteinExistence type="predicted"/>
<dbReference type="EMBL" id="JABVEC010000007">
    <property type="protein sequence ID" value="MBC6466270.1"/>
    <property type="molecule type" value="Genomic_DNA"/>
</dbReference>
<name>A0ABR7LP61_9ACTN</name>
<keyword evidence="2" id="KW-1185">Reference proteome</keyword>
<evidence type="ECO:0000313" key="2">
    <source>
        <dbReference type="Proteomes" id="UP000805614"/>
    </source>
</evidence>
<accession>A0ABR7LP61</accession>
<comment type="caution">
    <text evidence="1">The sequence shown here is derived from an EMBL/GenBank/DDBJ whole genome shotgun (WGS) entry which is preliminary data.</text>
</comment>
<dbReference type="RefSeq" id="WP_187243272.1">
    <property type="nucleotide sequence ID" value="NZ_BAAAOK010000071.1"/>
</dbReference>
<dbReference type="Proteomes" id="UP000805614">
    <property type="component" value="Unassembled WGS sequence"/>
</dbReference>
<protein>
    <recommendedName>
        <fullName evidence="3">DUF3558 domain-containing protein</fullName>
    </recommendedName>
</protein>
<evidence type="ECO:0000313" key="1">
    <source>
        <dbReference type="EMBL" id="MBC6466270.1"/>
    </source>
</evidence>
<evidence type="ECO:0008006" key="3">
    <source>
        <dbReference type="Google" id="ProtNLM"/>
    </source>
</evidence>
<organism evidence="1 2">
    <name type="scientific">Actinomadura alba</name>
    <dbReference type="NCBI Taxonomy" id="406431"/>
    <lineage>
        <taxon>Bacteria</taxon>
        <taxon>Bacillati</taxon>
        <taxon>Actinomycetota</taxon>
        <taxon>Actinomycetes</taxon>
        <taxon>Streptosporangiales</taxon>
        <taxon>Thermomonosporaceae</taxon>
        <taxon>Actinomadura</taxon>
    </lineage>
</organism>
<sequence length="203" mass="22078">MGAIALVLVVSGCGVTAAWWSGAFTDDGRFDRVAACPLLPPGMVSRLVHKPVPDPDGEAHPPRSFLGIGGGDRTAVCKWSTSVAGTDAPFRTVRLHAETRVDDPPHESAPERARALYATWRRNARPTSDVRDEPGLAEQGFSLVDHMRIQILFNRTDVYDVHVKFRVSNLLVDLSGRTHTRPSPQLRARLVASAREIAAGLQA</sequence>